<feature type="signal peptide" evidence="4">
    <location>
        <begin position="1"/>
        <end position="22"/>
    </location>
</feature>
<dbReference type="NCBIfam" id="TIGR01730">
    <property type="entry name" value="RND_mfp"/>
    <property type="match status" value="1"/>
</dbReference>
<comment type="caution">
    <text evidence="9">The sequence shown here is derived from an EMBL/GenBank/DDBJ whole genome shotgun (WGS) entry which is preliminary data.</text>
</comment>
<dbReference type="AlphaFoldDB" id="A0A969W591"/>
<dbReference type="Gene3D" id="2.40.30.170">
    <property type="match status" value="1"/>
</dbReference>
<evidence type="ECO:0000256" key="2">
    <source>
        <dbReference type="ARBA" id="ARBA00009477"/>
    </source>
</evidence>
<evidence type="ECO:0000313" key="9">
    <source>
        <dbReference type="EMBL" id="NKF20822.1"/>
    </source>
</evidence>
<dbReference type="Pfam" id="PF25876">
    <property type="entry name" value="HH_MFP_RND"/>
    <property type="match status" value="1"/>
</dbReference>
<keyword evidence="4" id="KW-0732">Signal</keyword>
<dbReference type="EMBL" id="JAAVXB010000001">
    <property type="protein sequence ID" value="NKF20822.1"/>
    <property type="molecule type" value="Genomic_DNA"/>
</dbReference>
<dbReference type="GO" id="GO:0022857">
    <property type="term" value="F:transmembrane transporter activity"/>
    <property type="evidence" value="ECO:0007669"/>
    <property type="project" value="InterPro"/>
</dbReference>
<dbReference type="Gene3D" id="2.40.50.100">
    <property type="match status" value="1"/>
</dbReference>
<dbReference type="Proteomes" id="UP000653472">
    <property type="component" value="Unassembled WGS sequence"/>
</dbReference>
<feature type="domain" description="Multidrug resistance protein MdtA-like barrel-sandwich hybrid" evidence="6">
    <location>
        <begin position="62"/>
        <end position="205"/>
    </location>
</feature>
<dbReference type="FunFam" id="1.10.287.470:FF:000002">
    <property type="entry name" value="Efflux RND transporter periplasmic adaptor subunit"/>
    <property type="match status" value="1"/>
</dbReference>
<dbReference type="SUPFAM" id="SSF111369">
    <property type="entry name" value="HlyD-like secretion proteins"/>
    <property type="match status" value="1"/>
</dbReference>
<dbReference type="InterPro" id="IPR058626">
    <property type="entry name" value="MdtA-like_b-barrel"/>
</dbReference>
<dbReference type="PANTHER" id="PTHR30158">
    <property type="entry name" value="ACRA/E-RELATED COMPONENT OF DRUG EFFLUX TRANSPORTER"/>
    <property type="match status" value="1"/>
</dbReference>
<comment type="similarity">
    <text evidence="2">Belongs to the membrane fusion protein (MFP) (TC 8.A.1) family.</text>
</comment>
<dbReference type="Pfam" id="PF25917">
    <property type="entry name" value="BSH_RND"/>
    <property type="match status" value="1"/>
</dbReference>
<feature type="region of interest" description="Disordered" evidence="3">
    <location>
        <begin position="370"/>
        <end position="407"/>
    </location>
</feature>
<protein>
    <submittedName>
        <fullName evidence="9">Efflux RND transporter periplasmic adaptor subunit</fullName>
    </submittedName>
</protein>
<evidence type="ECO:0000259" key="5">
    <source>
        <dbReference type="Pfam" id="PF25876"/>
    </source>
</evidence>
<gene>
    <name evidence="9" type="ORF">G7Y82_00740</name>
</gene>
<feature type="domain" description="Multidrug resistance protein MdtA-like alpha-helical hairpin" evidence="5">
    <location>
        <begin position="103"/>
        <end position="172"/>
    </location>
</feature>
<organism evidence="9 10">
    <name type="scientific">Solimonas marina</name>
    <dbReference type="NCBI Taxonomy" id="2714601"/>
    <lineage>
        <taxon>Bacteria</taxon>
        <taxon>Pseudomonadati</taxon>
        <taxon>Pseudomonadota</taxon>
        <taxon>Gammaproteobacteria</taxon>
        <taxon>Nevskiales</taxon>
        <taxon>Nevskiaceae</taxon>
        <taxon>Solimonas</taxon>
    </lineage>
</organism>
<dbReference type="PANTHER" id="PTHR30158:SF3">
    <property type="entry name" value="MULTIDRUG EFFLUX PUMP SUBUNIT ACRA-RELATED"/>
    <property type="match status" value="1"/>
</dbReference>
<evidence type="ECO:0000256" key="4">
    <source>
        <dbReference type="SAM" id="SignalP"/>
    </source>
</evidence>
<evidence type="ECO:0000259" key="6">
    <source>
        <dbReference type="Pfam" id="PF25917"/>
    </source>
</evidence>
<comment type="subcellular location">
    <subcellularLocation>
        <location evidence="1">Cell inner membrane</location>
        <topology evidence="1">Lipid-anchor</topology>
    </subcellularLocation>
</comment>
<feature type="chain" id="PRO_5037240935" evidence="4">
    <location>
        <begin position="23"/>
        <end position="407"/>
    </location>
</feature>
<keyword evidence="10" id="KW-1185">Reference proteome</keyword>
<dbReference type="FunFam" id="2.40.420.20:FF:000001">
    <property type="entry name" value="Efflux RND transporter periplasmic adaptor subunit"/>
    <property type="match status" value="1"/>
</dbReference>
<dbReference type="InterPro" id="IPR058625">
    <property type="entry name" value="MdtA-like_BSH"/>
</dbReference>
<sequence length="407" mass="42610">MQNQTAFPRPLFIAGITLALLAACGGKQQAPQSGPPEVSVVTLKAQSVPLTTELPGRTTAYRVAEVRPQVSGVLLKRTFKEGGEVKAGQPLYQIDPAPYKAAYDSAAAALKKAQASATSAQLLADRYTSLVKTNAVSKQDYDNAVASNDQAQADVASAKAALETARINLTYTKVLAPISGRIGRSSVTEGALVTAQQTTALATIQQLDPIYVDVTQPSSTLLKLRRELAAGTLKGNGEDEADVHLKFDDGSDYEHQGKLQFAEVEVDPTTSSVTMRAEFPNPDGLLLPGLFVREQLQEATDPNAILVPQRAVTRDPTGDATALVAGADGKVEQRTVKVTRSIGNQWLVSDGLKAGDRVIFTGLQQIKPGMQVKPVEGDPNQADGGAAAAASGGGQAGGKSAQPTAQQ</sequence>
<dbReference type="Pfam" id="PF25944">
    <property type="entry name" value="Beta-barrel_RND"/>
    <property type="match status" value="1"/>
</dbReference>
<reference evidence="9" key="1">
    <citation type="submission" date="2020-03" db="EMBL/GenBank/DDBJ databases">
        <title>Solimonas marina sp. nov., isolated from deep seawater of the Pacific Ocean.</title>
        <authorList>
            <person name="Liu X."/>
            <person name="Lai Q."/>
            <person name="Sun F."/>
            <person name="Gai Y."/>
            <person name="Li G."/>
            <person name="Shao Z."/>
        </authorList>
    </citation>
    <scope>NUCLEOTIDE SEQUENCE</scope>
    <source>
        <strain evidence="9">C16B3</strain>
    </source>
</reference>
<dbReference type="Gene3D" id="1.10.287.470">
    <property type="entry name" value="Helix hairpin bin"/>
    <property type="match status" value="1"/>
</dbReference>
<dbReference type="GO" id="GO:0046677">
    <property type="term" value="P:response to antibiotic"/>
    <property type="evidence" value="ECO:0007669"/>
    <property type="project" value="TreeGrafter"/>
</dbReference>
<evidence type="ECO:0000256" key="1">
    <source>
        <dbReference type="ARBA" id="ARBA00004519"/>
    </source>
</evidence>
<proteinExistence type="inferred from homology"/>
<dbReference type="InterPro" id="IPR058627">
    <property type="entry name" value="MdtA-like_C"/>
</dbReference>
<dbReference type="Pfam" id="PF25967">
    <property type="entry name" value="RND-MFP_C"/>
    <property type="match status" value="1"/>
</dbReference>
<evidence type="ECO:0000259" key="7">
    <source>
        <dbReference type="Pfam" id="PF25944"/>
    </source>
</evidence>
<evidence type="ECO:0000259" key="8">
    <source>
        <dbReference type="Pfam" id="PF25967"/>
    </source>
</evidence>
<feature type="domain" description="Multidrug resistance protein MdtA-like beta-barrel" evidence="7">
    <location>
        <begin position="209"/>
        <end position="299"/>
    </location>
</feature>
<feature type="domain" description="Multidrug resistance protein MdtA-like C-terminal permuted SH3" evidence="8">
    <location>
        <begin position="303"/>
        <end position="364"/>
    </location>
</feature>
<evidence type="ECO:0000256" key="3">
    <source>
        <dbReference type="SAM" id="MobiDB-lite"/>
    </source>
</evidence>
<name>A0A969W591_9GAMM</name>
<evidence type="ECO:0000313" key="10">
    <source>
        <dbReference type="Proteomes" id="UP000653472"/>
    </source>
</evidence>
<dbReference type="RefSeq" id="WP_168146084.1">
    <property type="nucleotide sequence ID" value="NZ_JAAVXB010000001.1"/>
</dbReference>
<dbReference type="Gene3D" id="2.40.420.20">
    <property type="match status" value="1"/>
</dbReference>
<dbReference type="GO" id="GO:0005886">
    <property type="term" value="C:plasma membrane"/>
    <property type="evidence" value="ECO:0007669"/>
    <property type="project" value="UniProtKB-SubCell"/>
</dbReference>
<accession>A0A969W591</accession>
<dbReference type="InterPro" id="IPR058624">
    <property type="entry name" value="MdtA-like_HH"/>
</dbReference>
<dbReference type="InterPro" id="IPR006143">
    <property type="entry name" value="RND_pump_MFP"/>
</dbReference>
<feature type="compositionally biased region" description="Low complexity" evidence="3">
    <location>
        <begin position="398"/>
        <end position="407"/>
    </location>
</feature>